<keyword evidence="1" id="KW-0677">Repeat</keyword>
<evidence type="ECO:0000313" key="4">
    <source>
        <dbReference type="Proteomes" id="UP000824469"/>
    </source>
</evidence>
<dbReference type="Gene3D" id="1.25.40.10">
    <property type="entry name" value="Tetratricopeptide repeat domain"/>
    <property type="match status" value="3"/>
</dbReference>
<feature type="repeat" description="PPR" evidence="2">
    <location>
        <begin position="27"/>
        <end position="61"/>
    </location>
</feature>
<feature type="repeat" description="PPR" evidence="2">
    <location>
        <begin position="128"/>
        <end position="162"/>
    </location>
</feature>
<dbReference type="PANTHER" id="PTHR47926">
    <property type="entry name" value="PENTATRICOPEPTIDE REPEAT-CONTAINING PROTEIN"/>
    <property type="match status" value="1"/>
</dbReference>
<dbReference type="SUPFAM" id="SSF48452">
    <property type="entry name" value="TPR-like"/>
    <property type="match status" value="1"/>
</dbReference>
<dbReference type="PROSITE" id="PS51375">
    <property type="entry name" value="PPR"/>
    <property type="match status" value="4"/>
</dbReference>
<comment type="caution">
    <text evidence="3">The sequence shown here is derived from an EMBL/GenBank/DDBJ whole genome shotgun (WGS) entry which is preliminary data.</text>
</comment>
<protein>
    <recommendedName>
        <fullName evidence="5">Pentatricopeptide repeat-containing protein</fullName>
    </recommendedName>
</protein>
<dbReference type="AlphaFoldDB" id="A0AA38GHP7"/>
<dbReference type="InterPro" id="IPR046960">
    <property type="entry name" value="PPR_At4g14850-like_plant"/>
</dbReference>
<dbReference type="InterPro" id="IPR002885">
    <property type="entry name" value="PPR_rpt"/>
</dbReference>
<dbReference type="NCBIfam" id="TIGR00756">
    <property type="entry name" value="PPR"/>
    <property type="match status" value="5"/>
</dbReference>
<proteinExistence type="predicted"/>
<evidence type="ECO:0008006" key="5">
    <source>
        <dbReference type="Google" id="ProtNLM"/>
    </source>
</evidence>
<feature type="non-terminal residue" evidence="3">
    <location>
        <position position="244"/>
    </location>
</feature>
<dbReference type="Pfam" id="PF01535">
    <property type="entry name" value="PPR"/>
    <property type="match status" value="3"/>
</dbReference>
<name>A0AA38GHP7_TAXCH</name>
<feature type="non-terminal residue" evidence="3">
    <location>
        <position position="1"/>
    </location>
</feature>
<gene>
    <name evidence="3" type="ORF">KI387_017976</name>
</gene>
<organism evidence="3 4">
    <name type="scientific">Taxus chinensis</name>
    <name type="common">Chinese yew</name>
    <name type="synonym">Taxus wallichiana var. chinensis</name>
    <dbReference type="NCBI Taxonomy" id="29808"/>
    <lineage>
        <taxon>Eukaryota</taxon>
        <taxon>Viridiplantae</taxon>
        <taxon>Streptophyta</taxon>
        <taxon>Embryophyta</taxon>
        <taxon>Tracheophyta</taxon>
        <taxon>Spermatophyta</taxon>
        <taxon>Pinopsida</taxon>
        <taxon>Pinidae</taxon>
        <taxon>Conifers II</taxon>
        <taxon>Cupressales</taxon>
        <taxon>Taxaceae</taxon>
        <taxon>Taxus</taxon>
    </lineage>
</organism>
<accession>A0AA38GHP7</accession>
<reference evidence="3 4" key="1">
    <citation type="journal article" date="2021" name="Nat. Plants">
        <title>The Taxus genome provides insights into paclitaxel biosynthesis.</title>
        <authorList>
            <person name="Xiong X."/>
            <person name="Gou J."/>
            <person name="Liao Q."/>
            <person name="Li Y."/>
            <person name="Zhou Q."/>
            <person name="Bi G."/>
            <person name="Li C."/>
            <person name="Du R."/>
            <person name="Wang X."/>
            <person name="Sun T."/>
            <person name="Guo L."/>
            <person name="Liang H."/>
            <person name="Lu P."/>
            <person name="Wu Y."/>
            <person name="Zhang Z."/>
            <person name="Ro D.K."/>
            <person name="Shang Y."/>
            <person name="Huang S."/>
            <person name="Yan J."/>
        </authorList>
    </citation>
    <scope>NUCLEOTIDE SEQUENCE [LARGE SCALE GENOMIC DNA]</scope>
    <source>
        <strain evidence="3">Ta-2019</strain>
    </source>
</reference>
<evidence type="ECO:0000256" key="2">
    <source>
        <dbReference type="PROSITE-ProRule" id="PRU00708"/>
    </source>
</evidence>
<dbReference type="EMBL" id="JAHRHJ020000003">
    <property type="protein sequence ID" value="KAH9323337.1"/>
    <property type="molecule type" value="Genomic_DNA"/>
</dbReference>
<dbReference type="GO" id="GO:0009451">
    <property type="term" value="P:RNA modification"/>
    <property type="evidence" value="ECO:0007669"/>
    <property type="project" value="InterPro"/>
</dbReference>
<keyword evidence="4" id="KW-1185">Reference proteome</keyword>
<dbReference type="Proteomes" id="UP000824469">
    <property type="component" value="Unassembled WGS sequence"/>
</dbReference>
<dbReference type="FunFam" id="1.25.40.10:FF:000442">
    <property type="entry name" value="Pentatricopeptide repeat-containing protein At3g49710"/>
    <property type="match status" value="1"/>
</dbReference>
<dbReference type="GO" id="GO:0003723">
    <property type="term" value="F:RNA binding"/>
    <property type="evidence" value="ECO:0007669"/>
    <property type="project" value="InterPro"/>
</dbReference>
<dbReference type="InterPro" id="IPR011990">
    <property type="entry name" value="TPR-like_helical_dom_sf"/>
</dbReference>
<evidence type="ECO:0000313" key="3">
    <source>
        <dbReference type="EMBL" id="KAH9323337.1"/>
    </source>
</evidence>
<feature type="repeat" description="PPR" evidence="2">
    <location>
        <begin position="97"/>
        <end position="127"/>
    </location>
</feature>
<dbReference type="OMA" id="MEREGCY"/>
<dbReference type="FunFam" id="1.25.40.10:FF:000073">
    <property type="entry name" value="Pentatricopeptide repeat-containing protein chloroplastic"/>
    <property type="match status" value="1"/>
</dbReference>
<dbReference type="Pfam" id="PF13041">
    <property type="entry name" value="PPR_2"/>
    <property type="match status" value="2"/>
</dbReference>
<feature type="repeat" description="PPR" evidence="2">
    <location>
        <begin position="190"/>
        <end position="224"/>
    </location>
</feature>
<sequence>NKLINMYDKCGSLVDAREVFDAMTERDVFSWNMIIAAYRRHGFPREALSLFNQMQPTGVQPDQFTFASIVPACAKVRALEQGTAIHQTIIERGFLSDVVVANALIDMYAKCGSIQKARQLFDKIPERSAVSWNAIITGYAQNGVLDEALRLFQKMPRRDAVSWTAMIVGYAQNGFLDEALRLFKVMPQPYVVSWNAVIGGYAQNGLVEEALEIFKQMQLAGVKPTAATFGTILPACAKMGTLEQ</sequence>
<evidence type="ECO:0000256" key="1">
    <source>
        <dbReference type="ARBA" id="ARBA00022737"/>
    </source>
</evidence>